<evidence type="ECO:0000313" key="3">
    <source>
        <dbReference type="Proteomes" id="UP001066276"/>
    </source>
</evidence>
<comment type="caution">
    <text evidence="2">The sequence shown here is derived from an EMBL/GenBank/DDBJ whole genome shotgun (WGS) entry which is preliminary data.</text>
</comment>
<evidence type="ECO:0000256" key="1">
    <source>
        <dbReference type="SAM" id="MobiDB-lite"/>
    </source>
</evidence>
<feature type="region of interest" description="Disordered" evidence="1">
    <location>
        <begin position="108"/>
        <end position="127"/>
    </location>
</feature>
<dbReference type="AlphaFoldDB" id="A0AAV7WNY6"/>
<sequence>MENLPEEPEEEGPEEKKVDLVEEDEVEEGGLAVGLELQHPEIVENNLAIGMRSPVRAGTWVSSHNLSPEDLEDRKAERVHTAAGKTSYGPRRRLLAPELTRTVPVAAKSARQHMSGNQGAPNSVEDWDAWEGDWEPHLLKENEIGVRPHASKESS</sequence>
<dbReference type="EMBL" id="JANPWB010000001">
    <property type="protein sequence ID" value="KAJ1214964.1"/>
    <property type="molecule type" value="Genomic_DNA"/>
</dbReference>
<reference evidence="2" key="1">
    <citation type="journal article" date="2022" name="bioRxiv">
        <title>Sequencing and chromosome-scale assembly of the giantPleurodeles waltlgenome.</title>
        <authorList>
            <person name="Brown T."/>
            <person name="Elewa A."/>
            <person name="Iarovenko S."/>
            <person name="Subramanian E."/>
            <person name="Araus A.J."/>
            <person name="Petzold A."/>
            <person name="Susuki M."/>
            <person name="Suzuki K.-i.T."/>
            <person name="Hayashi T."/>
            <person name="Toyoda A."/>
            <person name="Oliveira C."/>
            <person name="Osipova E."/>
            <person name="Leigh N.D."/>
            <person name="Simon A."/>
            <person name="Yun M.H."/>
        </authorList>
    </citation>
    <scope>NUCLEOTIDE SEQUENCE</scope>
    <source>
        <strain evidence="2">20211129_DDA</strain>
        <tissue evidence="2">Liver</tissue>
    </source>
</reference>
<feature type="compositionally biased region" description="Acidic residues" evidence="1">
    <location>
        <begin position="1"/>
        <end position="13"/>
    </location>
</feature>
<keyword evidence="3" id="KW-1185">Reference proteome</keyword>
<feature type="region of interest" description="Disordered" evidence="1">
    <location>
        <begin position="63"/>
        <end position="93"/>
    </location>
</feature>
<feature type="region of interest" description="Disordered" evidence="1">
    <location>
        <begin position="1"/>
        <end position="22"/>
    </location>
</feature>
<protein>
    <submittedName>
        <fullName evidence="2">Uncharacterized protein</fullName>
    </submittedName>
</protein>
<name>A0AAV7WNY6_PLEWA</name>
<proteinExistence type="predicted"/>
<gene>
    <name evidence="2" type="ORF">NDU88_002574</name>
</gene>
<evidence type="ECO:0000313" key="2">
    <source>
        <dbReference type="EMBL" id="KAJ1214964.1"/>
    </source>
</evidence>
<dbReference type="Proteomes" id="UP001066276">
    <property type="component" value="Chromosome 1_1"/>
</dbReference>
<organism evidence="2 3">
    <name type="scientific">Pleurodeles waltl</name>
    <name type="common">Iberian ribbed newt</name>
    <dbReference type="NCBI Taxonomy" id="8319"/>
    <lineage>
        <taxon>Eukaryota</taxon>
        <taxon>Metazoa</taxon>
        <taxon>Chordata</taxon>
        <taxon>Craniata</taxon>
        <taxon>Vertebrata</taxon>
        <taxon>Euteleostomi</taxon>
        <taxon>Amphibia</taxon>
        <taxon>Batrachia</taxon>
        <taxon>Caudata</taxon>
        <taxon>Salamandroidea</taxon>
        <taxon>Salamandridae</taxon>
        <taxon>Pleurodelinae</taxon>
        <taxon>Pleurodeles</taxon>
    </lineage>
</organism>
<accession>A0AAV7WNY6</accession>
<feature type="compositionally biased region" description="Polar residues" evidence="1">
    <location>
        <begin position="112"/>
        <end position="121"/>
    </location>
</feature>